<sequence length="273" mass="30293">MSWGFEKGRVYNRRASIHAPFGGQQQGGIITPAKHNLVIIVTGEEGLEHGYHDKWTVDGSFEYFGEGQVGDMKMDKGNLSIASHSVRGKSLLLFTKLKSGLRFDSEMIYEDHKIVRAPDRLENIRDAIVFILRPIEAVFEHVEGVPVGSPQTAKSLDDLRKRAFAASVQKPSKNQVTTSVFERSRDVRDYVVARSLGKCEGCGNDAPFARPNGVPYLEPHHIRRLTDGGPDDPRYVIALCPNCHRRVHSGSDGADYNGTLLEKMKVIEPAAPN</sequence>
<protein>
    <recommendedName>
        <fullName evidence="1">HNH nuclease domain-containing protein</fullName>
    </recommendedName>
</protein>
<accession>A0A0D0L5L3</accession>
<dbReference type="Pfam" id="PF01844">
    <property type="entry name" value="HNH"/>
    <property type="match status" value="1"/>
</dbReference>
<dbReference type="GO" id="GO:0003676">
    <property type="term" value="F:nucleic acid binding"/>
    <property type="evidence" value="ECO:0007669"/>
    <property type="project" value="InterPro"/>
</dbReference>
<dbReference type="GO" id="GO:0008270">
    <property type="term" value="F:zinc ion binding"/>
    <property type="evidence" value="ECO:0007669"/>
    <property type="project" value="InterPro"/>
</dbReference>
<dbReference type="Gene3D" id="1.10.30.50">
    <property type="match status" value="1"/>
</dbReference>
<dbReference type="InterPro" id="IPR002711">
    <property type="entry name" value="HNH"/>
</dbReference>
<comment type="caution">
    <text evidence="2">The sequence shown here is derived from an EMBL/GenBank/DDBJ whole genome shotgun (WGS) entry which is preliminary data.</text>
</comment>
<organism evidence="2 3">
    <name type="scientific">Agrobacterium tumefaciens</name>
    <dbReference type="NCBI Taxonomy" id="358"/>
    <lineage>
        <taxon>Bacteria</taxon>
        <taxon>Pseudomonadati</taxon>
        <taxon>Pseudomonadota</taxon>
        <taxon>Alphaproteobacteria</taxon>
        <taxon>Hyphomicrobiales</taxon>
        <taxon>Rhizobiaceae</taxon>
        <taxon>Rhizobium/Agrobacterium group</taxon>
        <taxon>Agrobacterium</taxon>
        <taxon>Agrobacterium tumefaciens complex</taxon>
    </lineage>
</organism>
<dbReference type="SMART" id="SM00507">
    <property type="entry name" value="HNHc"/>
    <property type="match status" value="1"/>
</dbReference>
<evidence type="ECO:0000259" key="1">
    <source>
        <dbReference type="SMART" id="SM00507"/>
    </source>
</evidence>
<dbReference type="InterPro" id="IPR003615">
    <property type="entry name" value="HNH_nuc"/>
</dbReference>
<dbReference type="Pfam" id="PF26348">
    <property type="entry name" value="SRA_ScoMcrA"/>
    <property type="match status" value="1"/>
</dbReference>
<dbReference type="EMBL" id="JXQV01000003">
    <property type="protein sequence ID" value="KIQ05040.1"/>
    <property type="molecule type" value="Genomic_DNA"/>
</dbReference>
<gene>
    <name evidence="2" type="ORF">RU07_02240</name>
</gene>
<feature type="domain" description="HNH nuclease" evidence="1">
    <location>
        <begin position="186"/>
        <end position="245"/>
    </location>
</feature>
<reference evidence="2 3" key="1">
    <citation type="submission" date="2014-12" db="EMBL/GenBank/DDBJ databases">
        <title>16Stimator: statistical estimation of ribosomal gene copy numbers from draft genome assemblies.</title>
        <authorList>
            <person name="Perisin M.A."/>
            <person name="Vetter M."/>
            <person name="Gilbert J.A."/>
            <person name="Bergelson J."/>
        </authorList>
    </citation>
    <scope>NUCLEOTIDE SEQUENCE [LARGE SCALE GENOMIC DNA]</scope>
    <source>
        <strain evidence="2 3">MEJ076</strain>
    </source>
</reference>
<dbReference type="CDD" id="cd00085">
    <property type="entry name" value="HNHc"/>
    <property type="match status" value="1"/>
</dbReference>
<name>A0A0D0L5L3_AGRTU</name>
<evidence type="ECO:0000313" key="3">
    <source>
        <dbReference type="Proteomes" id="UP000035017"/>
    </source>
</evidence>
<dbReference type="InterPro" id="IPR058712">
    <property type="entry name" value="SRA_ScoMcrA"/>
</dbReference>
<evidence type="ECO:0000313" key="2">
    <source>
        <dbReference type="EMBL" id="KIQ05040.1"/>
    </source>
</evidence>
<dbReference type="AlphaFoldDB" id="A0A0D0L5L3"/>
<dbReference type="GO" id="GO:0004519">
    <property type="term" value="F:endonuclease activity"/>
    <property type="evidence" value="ECO:0007669"/>
    <property type="project" value="InterPro"/>
</dbReference>
<dbReference type="OrthoDB" id="9788621at2"/>
<proteinExistence type="predicted"/>
<dbReference type="Proteomes" id="UP000035017">
    <property type="component" value="Unassembled WGS sequence"/>
</dbReference>